<dbReference type="RefSeq" id="WP_124960787.1">
    <property type="nucleotide sequence ID" value="NZ_RQXU01000018.1"/>
</dbReference>
<evidence type="ECO:0000313" key="3">
    <source>
        <dbReference type="Proteomes" id="UP000271590"/>
    </source>
</evidence>
<name>A0A3P3EDR7_9BURK</name>
<reference evidence="2 3" key="1">
    <citation type="submission" date="2018-11" db="EMBL/GenBank/DDBJ databases">
        <title>The genome of Variovorax sp T529.</title>
        <authorList>
            <person name="Gao J."/>
        </authorList>
    </citation>
    <scope>NUCLEOTIDE SEQUENCE [LARGE SCALE GENOMIC DNA]</scope>
    <source>
        <strain evidence="2 3">T529</strain>
    </source>
</reference>
<dbReference type="PANTHER" id="PTHR43471:SF1">
    <property type="entry name" value="ABC TRANSPORTER PERMEASE PROTEIN NOSY-RELATED"/>
    <property type="match status" value="1"/>
</dbReference>
<dbReference type="Proteomes" id="UP000271590">
    <property type="component" value="Unassembled WGS sequence"/>
</dbReference>
<comment type="caution">
    <text evidence="2">The sequence shown here is derived from an EMBL/GenBank/DDBJ whole genome shotgun (WGS) entry which is preliminary data.</text>
</comment>
<feature type="transmembrane region" description="Helical" evidence="1">
    <location>
        <begin position="450"/>
        <end position="468"/>
    </location>
</feature>
<accession>A0A3P3EDR7</accession>
<feature type="transmembrane region" description="Helical" evidence="1">
    <location>
        <begin position="130"/>
        <end position="151"/>
    </location>
</feature>
<dbReference type="GO" id="GO:0005886">
    <property type="term" value="C:plasma membrane"/>
    <property type="evidence" value="ECO:0007669"/>
    <property type="project" value="UniProtKB-SubCell"/>
</dbReference>
<protein>
    <submittedName>
        <fullName evidence="2">DUF3526 domain-containing protein</fullName>
    </submittedName>
</protein>
<keyword evidence="1" id="KW-1133">Transmembrane helix</keyword>
<dbReference type="InterPro" id="IPR021913">
    <property type="entry name" value="DUF3526"/>
</dbReference>
<proteinExistence type="predicted"/>
<feature type="transmembrane region" description="Helical" evidence="1">
    <location>
        <begin position="20"/>
        <end position="39"/>
    </location>
</feature>
<evidence type="ECO:0000313" key="2">
    <source>
        <dbReference type="EMBL" id="RRH84533.1"/>
    </source>
</evidence>
<dbReference type="AlphaFoldDB" id="A0A3P3EDR7"/>
<dbReference type="EMBL" id="RQXU01000018">
    <property type="protein sequence ID" value="RRH84533.1"/>
    <property type="molecule type" value="Genomic_DNA"/>
</dbReference>
<gene>
    <name evidence="2" type="ORF">EH244_23785</name>
</gene>
<keyword evidence="1" id="KW-0472">Membrane</keyword>
<dbReference type="Pfam" id="PF12679">
    <property type="entry name" value="ABC2_membrane_2"/>
    <property type="match status" value="1"/>
</dbReference>
<keyword evidence="1" id="KW-0812">Transmembrane</keyword>
<feature type="transmembrane region" description="Helical" evidence="1">
    <location>
        <begin position="212"/>
        <end position="236"/>
    </location>
</feature>
<dbReference type="GO" id="GO:0140359">
    <property type="term" value="F:ABC-type transporter activity"/>
    <property type="evidence" value="ECO:0007669"/>
    <property type="project" value="InterPro"/>
</dbReference>
<sequence>MRLCAVVRKELRALLRDGRFAVLALSMGLLLAGLLVTSAQQHRRLAAEKAQVAAAVRAQWDAQGDKHPHRGAHFGLYALRPDSPLAAIDPGLDPYLGQALWLEPHRRNMTRFRPAADEAPSVRFGQLTPAFALVALLPLLIIALAFNAVSAERESGTLRMLHSAGLPGSRLLAGKFAALMSVVALMLLACVGGGLALAAAGSFPQADAIGRGVLAAGSFLLYYGIFAALVLAVSAWLPTSRLSLFVLLGLWVAFVFVVPRLGAAAAERAVPLPTAERFWSGIQRDYTQGLPGDPDLATRGKAFEAELLQRHGARRLEDLPFGVAAVRRMARDAYADRVHALHFDALWRRHMLQAQWLRAAAAFSPAMAMRAISMKMAGTDLMHQRHFEDAAEAYRRQVNAKIDQWDADHTRGLTSFDDRYADNDLWRSVDAFRYAPPGIGFALQAALPDFALLLAWALGAGWLLAASVRKLRP</sequence>
<evidence type="ECO:0000256" key="1">
    <source>
        <dbReference type="SAM" id="Phobius"/>
    </source>
</evidence>
<feature type="transmembrane region" description="Helical" evidence="1">
    <location>
        <begin position="176"/>
        <end position="200"/>
    </location>
</feature>
<dbReference type="Pfam" id="PF12040">
    <property type="entry name" value="DUF3526"/>
    <property type="match status" value="1"/>
</dbReference>
<dbReference type="PANTHER" id="PTHR43471">
    <property type="entry name" value="ABC TRANSPORTER PERMEASE"/>
    <property type="match status" value="1"/>
</dbReference>
<feature type="transmembrane region" description="Helical" evidence="1">
    <location>
        <begin position="242"/>
        <end position="263"/>
    </location>
</feature>
<organism evidence="2 3">
    <name type="scientific">Variovorax beijingensis</name>
    <dbReference type="NCBI Taxonomy" id="2496117"/>
    <lineage>
        <taxon>Bacteria</taxon>
        <taxon>Pseudomonadati</taxon>
        <taxon>Pseudomonadota</taxon>
        <taxon>Betaproteobacteria</taxon>
        <taxon>Burkholderiales</taxon>
        <taxon>Comamonadaceae</taxon>
        <taxon>Variovorax</taxon>
    </lineage>
</organism>